<dbReference type="AlphaFoldDB" id="A0A8S9KCM6"/>
<comment type="caution">
    <text evidence="2">The sequence shown here is derived from an EMBL/GenBank/DDBJ whole genome shotgun (WGS) entry which is preliminary data.</text>
</comment>
<sequence length="67" mass="7933">MKNFQKEIVPSLASLSRHEIREDMNILEAVLRSREYKKMQGKTRDVKLGANTRNKRSVSQRYVGKRR</sequence>
<protein>
    <submittedName>
        <fullName evidence="2">Uncharacterized protein</fullName>
    </submittedName>
</protein>
<feature type="compositionally biased region" description="Basic residues" evidence="1">
    <location>
        <begin position="53"/>
        <end position="67"/>
    </location>
</feature>
<gene>
    <name evidence="2" type="ORF">F2Q70_00041825</name>
</gene>
<dbReference type="InterPro" id="IPR008581">
    <property type="entry name" value="DUF863_pln"/>
</dbReference>
<dbReference type="PANTHER" id="PTHR33167">
    <property type="entry name" value="TRANSCRIPTION FACTOR, PUTATIVE (DUF863)-RELATED"/>
    <property type="match status" value="1"/>
</dbReference>
<organism evidence="2">
    <name type="scientific">Brassica cretica</name>
    <name type="common">Mustard</name>
    <dbReference type="NCBI Taxonomy" id="69181"/>
    <lineage>
        <taxon>Eukaryota</taxon>
        <taxon>Viridiplantae</taxon>
        <taxon>Streptophyta</taxon>
        <taxon>Embryophyta</taxon>
        <taxon>Tracheophyta</taxon>
        <taxon>Spermatophyta</taxon>
        <taxon>Magnoliopsida</taxon>
        <taxon>eudicotyledons</taxon>
        <taxon>Gunneridae</taxon>
        <taxon>Pentapetalae</taxon>
        <taxon>rosids</taxon>
        <taxon>malvids</taxon>
        <taxon>Brassicales</taxon>
        <taxon>Brassicaceae</taxon>
        <taxon>Brassiceae</taxon>
        <taxon>Brassica</taxon>
    </lineage>
</organism>
<evidence type="ECO:0000256" key="1">
    <source>
        <dbReference type="SAM" id="MobiDB-lite"/>
    </source>
</evidence>
<dbReference type="EMBL" id="QGKY02000190">
    <property type="protein sequence ID" value="KAF2591792.1"/>
    <property type="molecule type" value="Genomic_DNA"/>
</dbReference>
<feature type="region of interest" description="Disordered" evidence="1">
    <location>
        <begin position="40"/>
        <end position="67"/>
    </location>
</feature>
<proteinExistence type="predicted"/>
<dbReference type="Pfam" id="PF05904">
    <property type="entry name" value="DUF863"/>
    <property type="match status" value="1"/>
</dbReference>
<name>A0A8S9KCM6_BRACR</name>
<accession>A0A8S9KCM6</accession>
<dbReference type="PANTHER" id="PTHR33167:SF41">
    <property type="entry name" value="(RAPE) HYPOTHETICAL PROTEIN"/>
    <property type="match status" value="1"/>
</dbReference>
<evidence type="ECO:0000313" key="2">
    <source>
        <dbReference type="EMBL" id="KAF2591792.1"/>
    </source>
</evidence>
<reference evidence="2" key="1">
    <citation type="submission" date="2019-12" db="EMBL/GenBank/DDBJ databases">
        <title>Genome sequencing and annotation of Brassica cretica.</title>
        <authorList>
            <person name="Studholme D.J."/>
            <person name="Sarris P.F."/>
        </authorList>
    </citation>
    <scope>NUCLEOTIDE SEQUENCE</scope>
    <source>
        <strain evidence="2">PFS-102/07</strain>
        <tissue evidence="2">Leaf</tissue>
    </source>
</reference>